<evidence type="ECO:0000313" key="2">
    <source>
        <dbReference type="Proteomes" id="UP000789920"/>
    </source>
</evidence>
<name>A0ACA9NQW8_9GLOM</name>
<organism evidence="1 2">
    <name type="scientific">Racocetra persica</name>
    <dbReference type="NCBI Taxonomy" id="160502"/>
    <lineage>
        <taxon>Eukaryota</taxon>
        <taxon>Fungi</taxon>
        <taxon>Fungi incertae sedis</taxon>
        <taxon>Mucoromycota</taxon>
        <taxon>Glomeromycotina</taxon>
        <taxon>Glomeromycetes</taxon>
        <taxon>Diversisporales</taxon>
        <taxon>Gigasporaceae</taxon>
        <taxon>Racocetra</taxon>
    </lineage>
</organism>
<dbReference type="EMBL" id="CAJVQC010015903">
    <property type="protein sequence ID" value="CAG8671510.1"/>
    <property type="molecule type" value="Genomic_DNA"/>
</dbReference>
<sequence>MSVGPVIIRKSLNNCEVSGIHIKAEFDYSFLTNVQGPRSCNKTRPIIDAKTKQNIAQQPVDNKILNVFPRKKVDALKNDSDESLEFRAS</sequence>
<accession>A0ACA9NQW8</accession>
<comment type="caution">
    <text evidence="1">The sequence shown here is derived from an EMBL/GenBank/DDBJ whole genome shotgun (WGS) entry which is preliminary data.</text>
</comment>
<keyword evidence="2" id="KW-1185">Reference proteome</keyword>
<gene>
    <name evidence="1" type="ORF">RPERSI_LOCUS8701</name>
</gene>
<evidence type="ECO:0000313" key="1">
    <source>
        <dbReference type="EMBL" id="CAG8671510.1"/>
    </source>
</evidence>
<dbReference type="Proteomes" id="UP000789920">
    <property type="component" value="Unassembled WGS sequence"/>
</dbReference>
<reference evidence="1" key="1">
    <citation type="submission" date="2021-06" db="EMBL/GenBank/DDBJ databases">
        <authorList>
            <person name="Kallberg Y."/>
            <person name="Tangrot J."/>
            <person name="Rosling A."/>
        </authorList>
    </citation>
    <scope>NUCLEOTIDE SEQUENCE</scope>
    <source>
        <strain evidence="1">MA461A</strain>
    </source>
</reference>
<proteinExistence type="predicted"/>
<protein>
    <submittedName>
        <fullName evidence="1">24111_t:CDS:1</fullName>
    </submittedName>
</protein>
<feature type="non-terminal residue" evidence="1">
    <location>
        <position position="89"/>
    </location>
</feature>